<feature type="transmembrane region" description="Helical" evidence="6">
    <location>
        <begin position="96"/>
        <end position="115"/>
    </location>
</feature>
<dbReference type="PRINTS" id="PR01036">
    <property type="entry name" value="TCRTETB"/>
</dbReference>
<feature type="transmembrane region" description="Helical" evidence="6">
    <location>
        <begin position="265"/>
        <end position="287"/>
    </location>
</feature>
<dbReference type="OrthoDB" id="9793283at2"/>
<dbReference type="PANTHER" id="PTHR43124:SF3">
    <property type="entry name" value="CHLORAMPHENICOL EFFLUX PUMP RV0191"/>
    <property type="match status" value="1"/>
</dbReference>
<evidence type="ECO:0000256" key="2">
    <source>
        <dbReference type="ARBA" id="ARBA00022475"/>
    </source>
</evidence>
<dbReference type="AlphaFoldDB" id="K9UDX8"/>
<evidence type="ECO:0000313" key="8">
    <source>
        <dbReference type="EMBL" id="AFY92641.1"/>
    </source>
</evidence>
<evidence type="ECO:0000256" key="4">
    <source>
        <dbReference type="ARBA" id="ARBA00022989"/>
    </source>
</evidence>
<dbReference type="PANTHER" id="PTHR43124">
    <property type="entry name" value="PURINE EFFLUX PUMP PBUE"/>
    <property type="match status" value="1"/>
</dbReference>
<dbReference type="Gene3D" id="1.20.1250.20">
    <property type="entry name" value="MFS general substrate transporter like domains"/>
    <property type="match status" value="1"/>
</dbReference>
<evidence type="ECO:0000256" key="5">
    <source>
        <dbReference type="ARBA" id="ARBA00023136"/>
    </source>
</evidence>
<dbReference type="KEGG" id="cmp:Cha6605_1475"/>
<accession>K9UDX8</accession>
<feature type="transmembrane region" description="Helical" evidence="6">
    <location>
        <begin position="183"/>
        <end position="202"/>
    </location>
</feature>
<keyword evidence="3 6" id="KW-0812">Transmembrane</keyword>
<feature type="transmembrane region" description="Helical" evidence="6">
    <location>
        <begin position="357"/>
        <end position="382"/>
    </location>
</feature>
<feature type="transmembrane region" description="Helical" evidence="6">
    <location>
        <begin position="121"/>
        <end position="143"/>
    </location>
</feature>
<dbReference type="EMBL" id="CP003600">
    <property type="protein sequence ID" value="AFY92641.1"/>
    <property type="molecule type" value="Genomic_DNA"/>
</dbReference>
<dbReference type="PROSITE" id="PS50850">
    <property type="entry name" value="MFS"/>
    <property type="match status" value="1"/>
</dbReference>
<sequence>MKDPLILDLESQSDELSQFISTKNPLHDRNFYIIISLTLIEIMGGPTIGPLLPELSKIFDVSPSEIQLVMAAYFLPIGIATPILGIVADRIGMKKVLVPSLLLFAIAGSSCAFASDFQTLIGWRFLQGLGSASLNLLALTLISALYRGKALVLAMSINVSAIGASTAIYPILGGVLAGFSWRYPFLLATIAFPMLLLVLMVLKLPRQPSGSQKIDLKIYLQKVWQSISNSTVLGLLLVIGVMFLIQSGPFITYIPILAGFNFGASGLFIGLVLASMSVSLGLVASQLPRLARHASEITLIKLAFAIAAISLSIIPLIDRAWLLFVPSILFGVALALAIPASHTLLAKLTIDDTRAGFMAVNASVQSFGFGLGPLIAGIFAGLWGMHGVFWATAGLAVATFALFHFLLSQGIGDRG</sequence>
<dbReference type="Proteomes" id="UP000010366">
    <property type="component" value="Chromosome"/>
</dbReference>
<evidence type="ECO:0000259" key="7">
    <source>
        <dbReference type="PROSITE" id="PS50850"/>
    </source>
</evidence>
<organism evidence="8 9">
    <name type="scientific">Chamaesiphon minutus (strain ATCC 27169 / PCC 6605)</name>
    <dbReference type="NCBI Taxonomy" id="1173020"/>
    <lineage>
        <taxon>Bacteria</taxon>
        <taxon>Bacillati</taxon>
        <taxon>Cyanobacteriota</taxon>
        <taxon>Cyanophyceae</taxon>
        <taxon>Gomontiellales</taxon>
        <taxon>Chamaesiphonaceae</taxon>
        <taxon>Chamaesiphon</taxon>
    </lineage>
</organism>
<dbReference type="HOGENOM" id="CLU_001265_10_6_3"/>
<dbReference type="InterPro" id="IPR020846">
    <property type="entry name" value="MFS_dom"/>
</dbReference>
<keyword evidence="2" id="KW-1003">Cell membrane</keyword>
<dbReference type="GO" id="GO:0022857">
    <property type="term" value="F:transmembrane transporter activity"/>
    <property type="evidence" value="ECO:0007669"/>
    <property type="project" value="InterPro"/>
</dbReference>
<feature type="transmembrane region" description="Helical" evidence="6">
    <location>
        <begin position="31"/>
        <end position="48"/>
    </location>
</feature>
<dbReference type="CDD" id="cd17474">
    <property type="entry name" value="MFS_YfmO_like"/>
    <property type="match status" value="1"/>
</dbReference>
<evidence type="ECO:0000256" key="1">
    <source>
        <dbReference type="ARBA" id="ARBA00004651"/>
    </source>
</evidence>
<dbReference type="RefSeq" id="WP_015158821.1">
    <property type="nucleotide sequence ID" value="NC_019697.1"/>
</dbReference>
<keyword evidence="4 6" id="KW-1133">Transmembrane helix</keyword>
<feature type="transmembrane region" description="Helical" evidence="6">
    <location>
        <begin position="68"/>
        <end position="89"/>
    </location>
</feature>
<protein>
    <submittedName>
        <fullName evidence="8">Arabinose efflux permease family protein</fullName>
    </submittedName>
</protein>
<keyword evidence="5 6" id="KW-0472">Membrane</keyword>
<evidence type="ECO:0000256" key="6">
    <source>
        <dbReference type="SAM" id="Phobius"/>
    </source>
</evidence>
<proteinExistence type="predicted"/>
<feature type="transmembrane region" description="Helical" evidence="6">
    <location>
        <begin position="388"/>
        <end position="407"/>
    </location>
</feature>
<dbReference type="GO" id="GO:0005886">
    <property type="term" value="C:plasma membrane"/>
    <property type="evidence" value="ECO:0007669"/>
    <property type="project" value="UniProtKB-SubCell"/>
</dbReference>
<dbReference type="InterPro" id="IPR036259">
    <property type="entry name" value="MFS_trans_sf"/>
</dbReference>
<dbReference type="eggNOG" id="COG2814">
    <property type="taxonomic scope" value="Bacteria"/>
</dbReference>
<comment type="subcellular location">
    <subcellularLocation>
        <location evidence="1">Cell membrane</location>
        <topology evidence="1">Multi-pass membrane protein</topology>
    </subcellularLocation>
</comment>
<feature type="transmembrane region" description="Helical" evidence="6">
    <location>
        <begin position="323"/>
        <end position="345"/>
    </location>
</feature>
<feature type="transmembrane region" description="Helical" evidence="6">
    <location>
        <begin position="150"/>
        <end position="171"/>
    </location>
</feature>
<dbReference type="STRING" id="1173020.Cha6605_1475"/>
<gene>
    <name evidence="8" type="ORF">Cha6605_1475</name>
</gene>
<reference evidence="8 9" key="1">
    <citation type="submission" date="2012-05" db="EMBL/GenBank/DDBJ databases">
        <title>Finished chromosome of genome of Chamaesiphon sp. PCC 6605.</title>
        <authorList>
            <consortium name="US DOE Joint Genome Institute"/>
            <person name="Gugger M."/>
            <person name="Coursin T."/>
            <person name="Rippka R."/>
            <person name="Tandeau De Marsac N."/>
            <person name="Huntemann M."/>
            <person name="Wei C.-L."/>
            <person name="Han J."/>
            <person name="Detter J.C."/>
            <person name="Han C."/>
            <person name="Tapia R."/>
            <person name="Chen A."/>
            <person name="Kyrpides N."/>
            <person name="Mavromatis K."/>
            <person name="Markowitz V."/>
            <person name="Szeto E."/>
            <person name="Ivanova N."/>
            <person name="Pagani I."/>
            <person name="Pati A."/>
            <person name="Goodwin L."/>
            <person name="Nordberg H.P."/>
            <person name="Cantor M.N."/>
            <person name="Hua S.X."/>
            <person name="Woyke T."/>
            <person name="Kerfeld C.A."/>
        </authorList>
    </citation>
    <scope>NUCLEOTIDE SEQUENCE [LARGE SCALE GENOMIC DNA]</scope>
    <source>
        <strain evidence="9">ATCC 27169 / PCC 6605</strain>
    </source>
</reference>
<evidence type="ECO:0000313" key="9">
    <source>
        <dbReference type="Proteomes" id="UP000010366"/>
    </source>
</evidence>
<feature type="domain" description="Major facilitator superfamily (MFS) profile" evidence="7">
    <location>
        <begin position="30"/>
        <end position="411"/>
    </location>
</feature>
<dbReference type="InterPro" id="IPR011701">
    <property type="entry name" value="MFS"/>
</dbReference>
<evidence type="ECO:0000256" key="3">
    <source>
        <dbReference type="ARBA" id="ARBA00022692"/>
    </source>
</evidence>
<dbReference type="SUPFAM" id="SSF103473">
    <property type="entry name" value="MFS general substrate transporter"/>
    <property type="match status" value="1"/>
</dbReference>
<dbReference type="Pfam" id="PF07690">
    <property type="entry name" value="MFS_1"/>
    <property type="match status" value="1"/>
</dbReference>
<feature type="transmembrane region" description="Helical" evidence="6">
    <location>
        <begin position="223"/>
        <end position="245"/>
    </location>
</feature>
<keyword evidence="9" id="KW-1185">Reference proteome</keyword>
<dbReference type="InterPro" id="IPR050189">
    <property type="entry name" value="MFS_Efflux_Transporters"/>
</dbReference>
<feature type="transmembrane region" description="Helical" evidence="6">
    <location>
        <begin position="299"/>
        <end position="317"/>
    </location>
</feature>
<name>K9UDX8_CHAP6</name>